<evidence type="ECO:0008006" key="5">
    <source>
        <dbReference type="Google" id="ProtNLM"/>
    </source>
</evidence>
<dbReference type="AlphaFoldDB" id="A0A9Q3UZX0"/>
<reference evidence="1" key="3">
    <citation type="submission" date="2024-05" db="EMBL/GenBank/DDBJ databases">
        <title>Description of novel Chryseobacterium sp. strain C-2.</title>
        <authorList>
            <person name="Saticioglu I.B."/>
        </authorList>
    </citation>
    <scope>NUCLEOTIDE SEQUENCE</scope>
    <source>
        <strain evidence="1">C-2</strain>
    </source>
</reference>
<dbReference type="PROSITE" id="PS51257">
    <property type="entry name" value="PROKAR_LIPOPROTEIN"/>
    <property type="match status" value="1"/>
</dbReference>
<protein>
    <recommendedName>
        <fullName evidence="5">YD repeat-containing protein</fullName>
    </recommendedName>
</protein>
<dbReference type="Gene3D" id="2.180.10.10">
    <property type="entry name" value="RHS repeat-associated core"/>
    <property type="match status" value="1"/>
</dbReference>
<dbReference type="EMBL" id="JAJJML010000001">
    <property type="protein sequence ID" value="MCC9036389.1"/>
    <property type="molecule type" value="Genomic_DNA"/>
</dbReference>
<name>A0A9Q3UZX0_9FLAO</name>
<dbReference type="Proteomes" id="UP000603715">
    <property type="component" value="Unassembled WGS sequence"/>
</dbReference>
<evidence type="ECO:0000313" key="3">
    <source>
        <dbReference type="Proteomes" id="UP000603715"/>
    </source>
</evidence>
<proteinExistence type="predicted"/>
<keyword evidence="3" id="KW-1185">Reference proteome</keyword>
<dbReference type="Proteomes" id="UP001107960">
    <property type="component" value="Unassembled WGS sequence"/>
</dbReference>
<organism evidence="2 4">
    <name type="scientific">Chryseobacterium muglaense</name>
    <dbReference type="NCBI Taxonomy" id="2893752"/>
    <lineage>
        <taxon>Bacteria</taxon>
        <taxon>Pseudomonadati</taxon>
        <taxon>Bacteroidota</taxon>
        <taxon>Flavobacteriia</taxon>
        <taxon>Flavobacteriales</taxon>
        <taxon>Weeksellaceae</taxon>
        <taxon>Chryseobacterium group</taxon>
        <taxon>Chryseobacterium</taxon>
    </lineage>
</organism>
<accession>A0A9Q3UZX0</accession>
<gene>
    <name evidence="1" type="ORF">IEW27_20650</name>
    <name evidence="2" type="ORF">LNP80_19405</name>
</gene>
<reference evidence="2" key="1">
    <citation type="submission" date="2021-11" db="EMBL/GenBank/DDBJ databases">
        <title>Description of novel Chryseobacterium species.</title>
        <authorList>
            <person name="Saticioglu I.B."/>
            <person name="Ay H."/>
            <person name="Altun S."/>
            <person name="Duman M."/>
        </authorList>
    </citation>
    <scope>NUCLEOTIDE SEQUENCE</scope>
    <source>
        <strain evidence="2">C-39</strain>
    </source>
</reference>
<evidence type="ECO:0000313" key="1">
    <source>
        <dbReference type="EMBL" id="MBD3906996.1"/>
    </source>
</evidence>
<evidence type="ECO:0000313" key="2">
    <source>
        <dbReference type="EMBL" id="MCC9036389.1"/>
    </source>
</evidence>
<evidence type="ECO:0000313" key="4">
    <source>
        <dbReference type="Proteomes" id="UP001107960"/>
    </source>
</evidence>
<dbReference type="EMBL" id="JACXXP010000047">
    <property type="protein sequence ID" value="MBD3906996.1"/>
    <property type="molecule type" value="Genomic_DNA"/>
</dbReference>
<dbReference type="RefSeq" id="WP_191181365.1">
    <property type="nucleotide sequence ID" value="NZ_JACXXP010000047.1"/>
</dbReference>
<sequence>MQKISFLIFISLLVSCKKSQSPLTTLEIESQKKISSTSKKKISRLQNNYKTVNVLGKVKSIVCTNYEQFVSNSELSNLVIKVDYKFNEKGNVIEEITYLAFGEINRYKYFYDDMGNRIKSIKFDNSNKNIVVAYSLLNEKGLEINTKSTELTKTKDYKDTIIIFEDIFKYKVVTDTLLDYTFYNKMRPKDSIRNVDHYKNGNLIKQINYSHGRAWGLLTFQYDKNNNKITQTEYDADSEKPARTWRYKYDKNNREINWKTDSFENNFKHEIKKSYDNFGHITEEIQIENGKINEKISYKYVYVYDQQNNWIKQARYKLTGDKVSVLERNIIYY</sequence>
<reference evidence="3" key="2">
    <citation type="submission" date="2023-07" db="EMBL/GenBank/DDBJ databases">
        <title>Description of novel Chryseobacterium sp. strain C-2.</title>
        <authorList>
            <person name="Saticioglu I.B."/>
        </authorList>
    </citation>
    <scope>NUCLEOTIDE SEQUENCE [LARGE SCALE GENOMIC DNA]</scope>
    <source>
        <strain evidence="3">C-2</strain>
    </source>
</reference>
<comment type="caution">
    <text evidence="2">The sequence shown here is derived from an EMBL/GenBank/DDBJ whole genome shotgun (WGS) entry which is preliminary data.</text>
</comment>